<protein>
    <recommendedName>
        <fullName evidence="4">DUF1328 domain-containing protein</fullName>
    </recommendedName>
</protein>
<feature type="transmembrane region" description="Helical" evidence="1">
    <location>
        <begin position="28"/>
        <end position="47"/>
    </location>
</feature>
<dbReference type="EMBL" id="JAFBCV010000022">
    <property type="protein sequence ID" value="MBM7841140.1"/>
    <property type="molecule type" value="Genomic_DNA"/>
</dbReference>
<accession>A0ABS2T299</accession>
<evidence type="ECO:0000313" key="2">
    <source>
        <dbReference type="EMBL" id="MBM7841140.1"/>
    </source>
</evidence>
<feature type="transmembrane region" description="Helical" evidence="1">
    <location>
        <begin position="5"/>
        <end position="22"/>
    </location>
</feature>
<evidence type="ECO:0008006" key="4">
    <source>
        <dbReference type="Google" id="ProtNLM"/>
    </source>
</evidence>
<keyword evidence="1" id="KW-1133">Transmembrane helix</keyword>
<gene>
    <name evidence="2" type="ORF">JOC54_004440</name>
</gene>
<evidence type="ECO:0000313" key="3">
    <source>
        <dbReference type="Proteomes" id="UP001179280"/>
    </source>
</evidence>
<sequence>MKLIFISYVALLLLIGVTLLVLGVPESIVASSTFILLIVGSVLSLLFRPRKAQN</sequence>
<proteinExistence type="predicted"/>
<evidence type="ECO:0000256" key="1">
    <source>
        <dbReference type="SAM" id="Phobius"/>
    </source>
</evidence>
<dbReference type="RefSeq" id="WP_204469099.1">
    <property type="nucleotide sequence ID" value="NZ_JAFBCV010000022.1"/>
</dbReference>
<dbReference type="Proteomes" id="UP001179280">
    <property type="component" value="Unassembled WGS sequence"/>
</dbReference>
<keyword evidence="1" id="KW-0812">Transmembrane</keyword>
<reference evidence="2" key="1">
    <citation type="submission" date="2021-01" db="EMBL/GenBank/DDBJ databases">
        <title>Genomic Encyclopedia of Type Strains, Phase IV (KMG-IV): sequencing the most valuable type-strain genomes for metagenomic binning, comparative biology and taxonomic classification.</title>
        <authorList>
            <person name="Goeker M."/>
        </authorList>
    </citation>
    <scope>NUCLEOTIDE SEQUENCE</scope>
    <source>
        <strain evidence="2">DSM 21943</strain>
    </source>
</reference>
<keyword evidence="1" id="KW-0472">Membrane</keyword>
<comment type="caution">
    <text evidence="2">The sequence shown here is derived from an EMBL/GenBank/DDBJ whole genome shotgun (WGS) entry which is preliminary data.</text>
</comment>
<name>A0ABS2T299_9BACI</name>
<keyword evidence="3" id="KW-1185">Reference proteome</keyword>
<organism evidence="2 3">
    <name type="scientific">Shouchella xiaoxiensis</name>
    <dbReference type="NCBI Taxonomy" id="766895"/>
    <lineage>
        <taxon>Bacteria</taxon>
        <taxon>Bacillati</taxon>
        <taxon>Bacillota</taxon>
        <taxon>Bacilli</taxon>
        <taxon>Bacillales</taxon>
        <taxon>Bacillaceae</taxon>
        <taxon>Shouchella</taxon>
    </lineage>
</organism>